<dbReference type="Proteomes" id="UP001281305">
    <property type="component" value="Chromosome"/>
</dbReference>
<sequence length="326" mass="34844">MKGLTIPVLHGATGNTPDELDTVRTALAVRDALVSLGAQSWLVTLDHGADSLDALATDQPDLVFNLVEAIDGLAGPAAAIPKALARRELPFTGCGTEASWVCRSKVAQKVRMRSAGLPTPAWSQNGASLARAPKVIVKSITEHASIGIDQASVMSGRRAAQVIADGMARTGDPHFAEAFIDGREFALSLLETDDGLRVLPPAEILFVGYGDDVHRIVDYDAKWVEDSHGYQNTPRRFDFPETDDALLEELQRLARACWDLFGLSGYARIDFRVDEAGQPWILEVNTNPCLAPDAGFMAAAAEAGQTFEAVIAEIVSAGLHTSKKAA</sequence>
<evidence type="ECO:0000259" key="5">
    <source>
        <dbReference type="PROSITE" id="PS50975"/>
    </source>
</evidence>
<keyword evidence="2" id="KW-0436">Ligase</keyword>
<keyword evidence="3" id="KW-0961">Cell wall biogenesis/degradation</keyword>
<dbReference type="InterPro" id="IPR013815">
    <property type="entry name" value="ATP_grasp_subdomain_1"/>
</dbReference>
<protein>
    <recommendedName>
        <fullName evidence="5">ATP-grasp domain-containing protein</fullName>
    </recommendedName>
</protein>
<organism evidence="6 7">
    <name type="scientific">Roseovarius rhodophyticola</name>
    <dbReference type="NCBI Taxonomy" id="3080827"/>
    <lineage>
        <taxon>Bacteria</taxon>
        <taxon>Pseudomonadati</taxon>
        <taxon>Pseudomonadota</taxon>
        <taxon>Alphaproteobacteria</taxon>
        <taxon>Rhodobacterales</taxon>
        <taxon>Roseobacteraceae</taxon>
        <taxon>Roseovarius</taxon>
    </lineage>
</organism>
<keyword evidence="4" id="KW-0547">Nucleotide-binding</keyword>
<dbReference type="EMBL" id="CP146606">
    <property type="protein sequence ID" value="WYK18175.1"/>
    <property type="molecule type" value="Genomic_DNA"/>
</dbReference>
<evidence type="ECO:0000256" key="2">
    <source>
        <dbReference type="ARBA" id="ARBA00022598"/>
    </source>
</evidence>
<evidence type="ECO:0000256" key="3">
    <source>
        <dbReference type="ARBA" id="ARBA00023316"/>
    </source>
</evidence>
<dbReference type="InterPro" id="IPR011761">
    <property type="entry name" value="ATP-grasp"/>
</dbReference>
<dbReference type="SUPFAM" id="SSF56059">
    <property type="entry name" value="Glutathione synthetase ATP-binding domain-like"/>
    <property type="match status" value="1"/>
</dbReference>
<dbReference type="Gene3D" id="3.30.1490.20">
    <property type="entry name" value="ATP-grasp fold, A domain"/>
    <property type="match status" value="1"/>
</dbReference>
<dbReference type="InterPro" id="IPR016185">
    <property type="entry name" value="PreATP-grasp_dom_sf"/>
</dbReference>
<reference evidence="6 7" key="1">
    <citation type="submission" date="2024-02" db="EMBL/GenBank/DDBJ databases">
        <title>Roseovarius strain W115 nov., isolated from a marine algae.</title>
        <authorList>
            <person name="Lee M.W."/>
            <person name="Lee J.K."/>
            <person name="Kim J.M."/>
            <person name="Choi D.G."/>
            <person name="Baek J.H."/>
            <person name="Bayburt H."/>
            <person name="Jung J.J."/>
            <person name="Han D.M."/>
            <person name="Jeon C.O."/>
        </authorList>
    </citation>
    <scope>NUCLEOTIDE SEQUENCE [LARGE SCALE GENOMIC DNA]</scope>
    <source>
        <strain evidence="6 7">W115</strain>
    </source>
</reference>
<feature type="domain" description="ATP-grasp" evidence="5">
    <location>
        <begin position="107"/>
        <end position="316"/>
    </location>
</feature>
<dbReference type="InterPro" id="IPR011095">
    <property type="entry name" value="Dala_Dala_lig_C"/>
</dbReference>
<dbReference type="Pfam" id="PF07478">
    <property type="entry name" value="Dala_Dala_lig_C"/>
    <property type="match status" value="1"/>
</dbReference>
<dbReference type="Gene3D" id="3.30.470.20">
    <property type="entry name" value="ATP-grasp fold, B domain"/>
    <property type="match status" value="1"/>
</dbReference>
<evidence type="ECO:0000256" key="4">
    <source>
        <dbReference type="PROSITE-ProRule" id="PRU00409"/>
    </source>
</evidence>
<evidence type="ECO:0000313" key="7">
    <source>
        <dbReference type="Proteomes" id="UP001281305"/>
    </source>
</evidence>
<dbReference type="SUPFAM" id="SSF52440">
    <property type="entry name" value="PreATP-grasp domain"/>
    <property type="match status" value="1"/>
</dbReference>
<accession>A0ABZ2TIE6</accession>
<name>A0ABZ2TIE6_9RHOB</name>
<keyword evidence="7" id="KW-1185">Reference proteome</keyword>
<evidence type="ECO:0000313" key="6">
    <source>
        <dbReference type="EMBL" id="WYK18175.1"/>
    </source>
</evidence>
<dbReference type="PANTHER" id="PTHR23132:SF23">
    <property type="entry name" value="D-ALANINE--D-ALANINE LIGASE B"/>
    <property type="match status" value="1"/>
</dbReference>
<comment type="similarity">
    <text evidence="1">Belongs to the D-alanine--D-alanine ligase family.</text>
</comment>
<dbReference type="PANTHER" id="PTHR23132">
    <property type="entry name" value="D-ALANINE--D-ALANINE LIGASE"/>
    <property type="match status" value="1"/>
</dbReference>
<dbReference type="RefSeq" id="WP_317054858.1">
    <property type="nucleotide sequence ID" value="NZ_CP146606.1"/>
</dbReference>
<proteinExistence type="inferred from homology"/>
<dbReference type="PROSITE" id="PS50975">
    <property type="entry name" value="ATP_GRASP"/>
    <property type="match status" value="1"/>
</dbReference>
<keyword evidence="4" id="KW-0067">ATP-binding</keyword>
<evidence type="ECO:0000256" key="1">
    <source>
        <dbReference type="ARBA" id="ARBA00010871"/>
    </source>
</evidence>
<gene>
    <name evidence="6" type="ORF">RZS32_017640</name>
</gene>